<dbReference type="AlphaFoldDB" id="A0A0E9XQM0"/>
<accession>A0A0E9XQM0</accession>
<reference evidence="1" key="1">
    <citation type="submission" date="2014-11" db="EMBL/GenBank/DDBJ databases">
        <authorList>
            <person name="Amaro Gonzalez C."/>
        </authorList>
    </citation>
    <scope>NUCLEOTIDE SEQUENCE</scope>
</reference>
<name>A0A0E9XQM0_ANGAN</name>
<sequence>MQSLLKTVKNEIKNIINRI</sequence>
<dbReference type="EMBL" id="GBXM01003658">
    <property type="protein sequence ID" value="JAI04920.1"/>
    <property type="molecule type" value="Transcribed_RNA"/>
</dbReference>
<proteinExistence type="predicted"/>
<reference evidence="1" key="2">
    <citation type="journal article" date="2015" name="Fish Shellfish Immunol.">
        <title>Early steps in the European eel (Anguilla anguilla)-Vibrio vulnificus interaction in the gills: Role of the RtxA13 toxin.</title>
        <authorList>
            <person name="Callol A."/>
            <person name="Pajuelo D."/>
            <person name="Ebbesson L."/>
            <person name="Teles M."/>
            <person name="MacKenzie S."/>
            <person name="Amaro C."/>
        </authorList>
    </citation>
    <scope>NUCLEOTIDE SEQUENCE</scope>
</reference>
<protein>
    <submittedName>
        <fullName evidence="1">Uncharacterized protein</fullName>
    </submittedName>
</protein>
<evidence type="ECO:0000313" key="1">
    <source>
        <dbReference type="EMBL" id="JAI04920.1"/>
    </source>
</evidence>
<organism evidence="1">
    <name type="scientific">Anguilla anguilla</name>
    <name type="common">European freshwater eel</name>
    <name type="synonym">Muraena anguilla</name>
    <dbReference type="NCBI Taxonomy" id="7936"/>
    <lineage>
        <taxon>Eukaryota</taxon>
        <taxon>Metazoa</taxon>
        <taxon>Chordata</taxon>
        <taxon>Craniata</taxon>
        <taxon>Vertebrata</taxon>
        <taxon>Euteleostomi</taxon>
        <taxon>Actinopterygii</taxon>
        <taxon>Neopterygii</taxon>
        <taxon>Teleostei</taxon>
        <taxon>Anguilliformes</taxon>
        <taxon>Anguillidae</taxon>
        <taxon>Anguilla</taxon>
    </lineage>
</organism>